<sequence length="105" mass="11684">MYLLLQNCSCFALRNSRFGTIAREAQKRRKQTGSKVANPSGLGEGSNGRDKLTRKSRLSAALVEYYLLAVRHPVRRAVAARVSKSWANGRNALGRLTIPRRLSGR</sequence>
<dbReference type="EMBL" id="KZ667244">
    <property type="protein sequence ID" value="PPR91713.1"/>
    <property type="molecule type" value="Genomic_DNA"/>
</dbReference>
<gene>
    <name evidence="2" type="ORF">GOBAR_AA28967</name>
</gene>
<accession>A0A2P5WKU9</accession>
<evidence type="ECO:0000313" key="3">
    <source>
        <dbReference type="Proteomes" id="UP000239757"/>
    </source>
</evidence>
<dbReference type="AlphaFoldDB" id="A0A2P5WKU9"/>
<reference evidence="2 3" key="1">
    <citation type="submission" date="2015-01" db="EMBL/GenBank/DDBJ databases">
        <title>Genome of allotetraploid Gossypium barbadense reveals genomic plasticity and fiber elongation in cotton evolution.</title>
        <authorList>
            <person name="Chen X."/>
            <person name="Liu X."/>
            <person name="Zhao B."/>
            <person name="Zheng H."/>
            <person name="Hu Y."/>
            <person name="Lu G."/>
            <person name="Yang C."/>
            <person name="Chen J."/>
            <person name="Shan C."/>
            <person name="Zhang L."/>
            <person name="Zhou Y."/>
            <person name="Wang L."/>
            <person name="Guo W."/>
            <person name="Bai Y."/>
            <person name="Ruan J."/>
            <person name="Shangguan X."/>
            <person name="Mao Y."/>
            <person name="Jiang J."/>
            <person name="Zhu Y."/>
            <person name="Lei J."/>
            <person name="Kang H."/>
            <person name="Chen S."/>
            <person name="He X."/>
            <person name="Wang R."/>
            <person name="Wang Y."/>
            <person name="Chen J."/>
            <person name="Wang L."/>
            <person name="Yu S."/>
            <person name="Wang B."/>
            <person name="Wei J."/>
            <person name="Song S."/>
            <person name="Lu X."/>
            <person name="Gao Z."/>
            <person name="Gu W."/>
            <person name="Deng X."/>
            <person name="Ma D."/>
            <person name="Wang S."/>
            <person name="Liang W."/>
            <person name="Fang L."/>
            <person name="Cai C."/>
            <person name="Zhu X."/>
            <person name="Zhou B."/>
            <person name="Zhang Y."/>
            <person name="Chen Z."/>
            <person name="Xu S."/>
            <person name="Zhu R."/>
            <person name="Wang S."/>
            <person name="Zhang T."/>
            <person name="Zhao G."/>
        </authorList>
    </citation>
    <scope>NUCLEOTIDE SEQUENCE [LARGE SCALE GENOMIC DNA]</scope>
    <source>
        <strain evidence="3">cv. Xinhai21</strain>
        <tissue evidence="2">Leaf</tissue>
    </source>
</reference>
<protein>
    <submittedName>
        <fullName evidence="2">Uncharacterized protein</fullName>
    </submittedName>
</protein>
<evidence type="ECO:0000256" key="1">
    <source>
        <dbReference type="SAM" id="MobiDB-lite"/>
    </source>
</evidence>
<dbReference type="Proteomes" id="UP000239757">
    <property type="component" value="Unassembled WGS sequence"/>
</dbReference>
<feature type="region of interest" description="Disordered" evidence="1">
    <location>
        <begin position="24"/>
        <end position="53"/>
    </location>
</feature>
<evidence type="ECO:0000313" key="2">
    <source>
        <dbReference type="EMBL" id="PPR91713.1"/>
    </source>
</evidence>
<organism evidence="2 3">
    <name type="scientific">Gossypium barbadense</name>
    <name type="common">Sea Island cotton</name>
    <name type="synonym">Hibiscus barbadensis</name>
    <dbReference type="NCBI Taxonomy" id="3634"/>
    <lineage>
        <taxon>Eukaryota</taxon>
        <taxon>Viridiplantae</taxon>
        <taxon>Streptophyta</taxon>
        <taxon>Embryophyta</taxon>
        <taxon>Tracheophyta</taxon>
        <taxon>Spermatophyta</taxon>
        <taxon>Magnoliopsida</taxon>
        <taxon>eudicotyledons</taxon>
        <taxon>Gunneridae</taxon>
        <taxon>Pentapetalae</taxon>
        <taxon>rosids</taxon>
        <taxon>malvids</taxon>
        <taxon>Malvales</taxon>
        <taxon>Malvaceae</taxon>
        <taxon>Malvoideae</taxon>
        <taxon>Gossypium</taxon>
    </lineage>
</organism>
<proteinExistence type="predicted"/>
<name>A0A2P5WKU9_GOSBA</name>